<evidence type="ECO:0000313" key="2">
    <source>
        <dbReference type="Proteomes" id="UP000077671"/>
    </source>
</evidence>
<reference evidence="1" key="2">
    <citation type="journal article" date="2019" name="IMA Fungus">
        <title>Genome sequencing and comparison of five Tilletia species to identify candidate genes for the detection of regulated species infecting wheat.</title>
        <authorList>
            <person name="Nguyen H.D.T."/>
            <person name="Sultana T."/>
            <person name="Kesanakurti P."/>
            <person name="Hambleton S."/>
        </authorList>
    </citation>
    <scope>NUCLEOTIDE SEQUENCE</scope>
    <source>
        <strain evidence="1">DAOMC 238032</strain>
    </source>
</reference>
<evidence type="ECO:0000313" key="1">
    <source>
        <dbReference type="EMBL" id="KAE8249521.1"/>
    </source>
</evidence>
<dbReference type="EMBL" id="LWDD02001310">
    <property type="protein sequence ID" value="KAE8249521.1"/>
    <property type="molecule type" value="Genomic_DNA"/>
</dbReference>
<name>A0A8T8SVZ6_9BASI</name>
<dbReference type="Proteomes" id="UP000077671">
    <property type="component" value="Unassembled WGS sequence"/>
</dbReference>
<sequence>RPQSDEDSAAAANMYPCLRSAGSTSKVSLLEGLTLAPCPSMSDDSMADLNLNSSAAAELTCF</sequence>
<feature type="non-terminal residue" evidence="1">
    <location>
        <position position="1"/>
    </location>
</feature>
<comment type="caution">
    <text evidence="1">The sequence shown here is derived from an EMBL/GenBank/DDBJ whole genome shotgun (WGS) entry which is preliminary data.</text>
</comment>
<protein>
    <submittedName>
        <fullName evidence="1">Uncharacterized protein</fullName>
    </submittedName>
</protein>
<gene>
    <name evidence="1" type="ORF">A4X03_0g6596</name>
</gene>
<proteinExistence type="predicted"/>
<dbReference type="AlphaFoldDB" id="A0A8T8SVZ6"/>
<accession>A0A8T8SVZ6</accession>
<organism evidence="1 2">
    <name type="scientific">Tilletia caries</name>
    <name type="common">wheat bunt fungus</name>
    <dbReference type="NCBI Taxonomy" id="13290"/>
    <lineage>
        <taxon>Eukaryota</taxon>
        <taxon>Fungi</taxon>
        <taxon>Dikarya</taxon>
        <taxon>Basidiomycota</taxon>
        <taxon>Ustilaginomycotina</taxon>
        <taxon>Exobasidiomycetes</taxon>
        <taxon>Tilletiales</taxon>
        <taxon>Tilletiaceae</taxon>
        <taxon>Tilletia</taxon>
    </lineage>
</organism>
<reference evidence="1" key="1">
    <citation type="submission" date="2016-04" db="EMBL/GenBank/DDBJ databases">
        <authorList>
            <person name="Nguyen H.D."/>
            <person name="Kesanakurti P."/>
            <person name="Cullis J."/>
            <person name="Levesque C.A."/>
            <person name="Hambleton S."/>
        </authorList>
    </citation>
    <scope>NUCLEOTIDE SEQUENCE</scope>
    <source>
        <strain evidence="1">DAOMC 238032</strain>
    </source>
</reference>